<feature type="region of interest" description="Disordered" evidence="1">
    <location>
        <begin position="56"/>
        <end position="82"/>
    </location>
</feature>
<dbReference type="InterPro" id="IPR009061">
    <property type="entry name" value="DNA-bd_dom_put_sf"/>
</dbReference>
<accession>D8PB30</accession>
<dbReference type="Pfam" id="PF12728">
    <property type="entry name" value="HTH_17"/>
    <property type="match status" value="1"/>
</dbReference>
<dbReference type="HOGENOM" id="CLU_2552024_0_0_0"/>
<evidence type="ECO:0000313" key="3">
    <source>
        <dbReference type="EMBL" id="CBK40439.1"/>
    </source>
</evidence>
<protein>
    <recommendedName>
        <fullName evidence="2">Helix-turn-helix domain-containing protein</fullName>
    </recommendedName>
</protein>
<dbReference type="Proteomes" id="UP000001660">
    <property type="component" value="Chromosome"/>
</dbReference>
<dbReference type="InterPro" id="IPR010093">
    <property type="entry name" value="SinI_DNA-bd"/>
</dbReference>
<dbReference type="eggNOG" id="COG2452">
    <property type="taxonomic scope" value="Bacteria"/>
</dbReference>
<dbReference type="KEGG" id="nde:NIDE0669"/>
<reference evidence="3 4" key="1">
    <citation type="journal article" date="2010" name="Proc. Natl. Acad. Sci. U.S.A.">
        <title>A Nitrospira metagenome illuminates the physiology and evolution of globally important nitrite-oxidizing bacteria.</title>
        <authorList>
            <person name="Lucker S."/>
            <person name="Wagner M."/>
            <person name="Maixner F."/>
            <person name="Pelletier E."/>
            <person name="Koch H."/>
            <person name="Vacherie B."/>
            <person name="Rattei T."/>
            <person name="Sinninghe Damste J."/>
            <person name="Spieck E."/>
            <person name="Le Paslier D."/>
            <person name="Daims H."/>
        </authorList>
    </citation>
    <scope>NUCLEOTIDE SEQUENCE [LARGE SCALE GENOMIC DNA]</scope>
</reference>
<dbReference type="AlphaFoldDB" id="D8PB30"/>
<dbReference type="SUPFAM" id="SSF46955">
    <property type="entry name" value="Putative DNA-binding domain"/>
    <property type="match status" value="1"/>
</dbReference>
<dbReference type="InterPro" id="IPR041657">
    <property type="entry name" value="HTH_17"/>
</dbReference>
<proteinExistence type="predicted"/>
<organism evidence="3 4">
    <name type="scientific">Nitrospira defluvii</name>
    <dbReference type="NCBI Taxonomy" id="330214"/>
    <lineage>
        <taxon>Bacteria</taxon>
        <taxon>Pseudomonadati</taxon>
        <taxon>Nitrospirota</taxon>
        <taxon>Nitrospiria</taxon>
        <taxon>Nitrospirales</taxon>
        <taxon>Nitrospiraceae</taxon>
        <taxon>Nitrospira</taxon>
    </lineage>
</organism>
<dbReference type="EMBL" id="FP929003">
    <property type="protein sequence ID" value="CBK40439.1"/>
    <property type="molecule type" value="Genomic_DNA"/>
</dbReference>
<evidence type="ECO:0000313" key="4">
    <source>
        <dbReference type="Proteomes" id="UP000001660"/>
    </source>
</evidence>
<evidence type="ECO:0000256" key="1">
    <source>
        <dbReference type="SAM" id="MobiDB-lite"/>
    </source>
</evidence>
<keyword evidence="4" id="KW-1185">Reference proteome</keyword>
<evidence type="ECO:0000259" key="2">
    <source>
        <dbReference type="Pfam" id="PF12728"/>
    </source>
</evidence>
<name>D8PB30_9BACT</name>
<sequence length="82" mass="9290">MVEQPLLRVKEAAQLLQVSKWTIYRWIDEGRLNATKIGGGSLRIFRVSVTALVEGNRTDPRPQEPTPHLKAVPLSGRRAMKR</sequence>
<dbReference type="NCBIfam" id="TIGR01764">
    <property type="entry name" value="excise"/>
    <property type="match status" value="1"/>
</dbReference>
<dbReference type="Gene3D" id="1.10.1660.10">
    <property type="match status" value="1"/>
</dbReference>
<gene>
    <name evidence="3" type="ORF">NIDE0669</name>
</gene>
<dbReference type="GO" id="GO:0003677">
    <property type="term" value="F:DNA binding"/>
    <property type="evidence" value="ECO:0007669"/>
    <property type="project" value="InterPro"/>
</dbReference>
<feature type="domain" description="Helix-turn-helix" evidence="2">
    <location>
        <begin position="6"/>
        <end position="56"/>
    </location>
</feature>